<keyword evidence="1" id="KW-0554">One-carbon metabolism</keyword>
<dbReference type="OrthoDB" id="4239773at2759"/>
<dbReference type="CDD" id="cd04875">
    <property type="entry name" value="ACT_F4HF-DF"/>
    <property type="match status" value="1"/>
</dbReference>
<dbReference type="PANTHER" id="PTHR42706:SF1">
    <property type="entry name" value="FORMYLTETRAHYDROFOLATE DEFORMYLASE 2, MITOCHONDRIAL"/>
    <property type="match status" value="1"/>
</dbReference>
<evidence type="ECO:0000313" key="5">
    <source>
        <dbReference type="Proteomes" id="UP000036987"/>
    </source>
</evidence>
<dbReference type="Proteomes" id="UP000036987">
    <property type="component" value="Unassembled WGS sequence"/>
</dbReference>
<dbReference type="InterPro" id="IPR045865">
    <property type="entry name" value="ACT-like_dom_sf"/>
</dbReference>
<evidence type="ECO:0000313" key="4">
    <source>
        <dbReference type="EMBL" id="KMZ67383.1"/>
    </source>
</evidence>
<dbReference type="InterPro" id="IPR044074">
    <property type="entry name" value="PurU_ACT"/>
</dbReference>
<protein>
    <submittedName>
        <fullName evidence="4">Formyltetrahydrofolate deformylase, Methionyl-tRNA formyltransferase</fullName>
    </submittedName>
</protein>
<proteinExistence type="predicted"/>
<dbReference type="Pfam" id="PF00551">
    <property type="entry name" value="Formyl_trans_N"/>
    <property type="match status" value="1"/>
</dbReference>
<dbReference type="Gene3D" id="3.30.70.260">
    <property type="match status" value="1"/>
</dbReference>
<evidence type="ECO:0000256" key="1">
    <source>
        <dbReference type="ARBA" id="ARBA00022563"/>
    </source>
</evidence>
<evidence type="ECO:0000256" key="2">
    <source>
        <dbReference type="ARBA" id="ARBA00022801"/>
    </source>
</evidence>
<accession>A0A0K9PE91</accession>
<dbReference type="SUPFAM" id="SSF55021">
    <property type="entry name" value="ACT-like"/>
    <property type="match status" value="1"/>
</dbReference>
<dbReference type="InterPro" id="IPR036477">
    <property type="entry name" value="Formyl_transf_N_sf"/>
</dbReference>
<reference evidence="5" key="1">
    <citation type="journal article" date="2016" name="Nature">
        <title>The genome of the seagrass Zostera marina reveals angiosperm adaptation to the sea.</title>
        <authorList>
            <person name="Olsen J.L."/>
            <person name="Rouze P."/>
            <person name="Verhelst B."/>
            <person name="Lin Y.-C."/>
            <person name="Bayer T."/>
            <person name="Collen J."/>
            <person name="Dattolo E."/>
            <person name="De Paoli E."/>
            <person name="Dittami S."/>
            <person name="Maumus F."/>
            <person name="Michel G."/>
            <person name="Kersting A."/>
            <person name="Lauritano C."/>
            <person name="Lohaus R."/>
            <person name="Toepel M."/>
            <person name="Tonon T."/>
            <person name="Vanneste K."/>
            <person name="Amirebrahimi M."/>
            <person name="Brakel J."/>
            <person name="Bostroem C."/>
            <person name="Chovatia M."/>
            <person name="Grimwood J."/>
            <person name="Jenkins J.W."/>
            <person name="Jueterbock A."/>
            <person name="Mraz A."/>
            <person name="Stam W.T."/>
            <person name="Tice H."/>
            <person name="Bornberg-Bauer E."/>
            <person name="Green P.J."/>
            <person name="Pearson G.A."/>
            <person name="Procaccini G."/>
            <person name="Duarte C.M."/>
            <person name="Schmutz J."/>
            <person name="Reusch T.B.H."/>
            <person name="Van de Peer Y."/>
        </authorList>
    </citation>
    <scope>NUCLEOTIDE SEQUENCE [LARGE SCALE GENOMIC DNA]</scope>
    <source>
        <strain evidence="5">cv. Finnish</strain>
    </source>
</reference>
<name>A0A0K9PE91_ZOSMR</name>
<dbReference type="STRING" id="29655.A0A0K9PE91"/>
<dbReference type="SUPFAM" id="SSF53328">
    <property type="entry name" value="Formyltransferase"/>
    <property type="match status" value="1"/>
</dbReference>
<dbReference type="GO" id="GO:0006730">
    <property type="term" value="P:one-carbon metabolic process"/>
    <property type="evidence" value="ECO:0007669"/>
    <property type="project" value="UniProtKB-KW"/>
</dbReference>
<dbReference type="PRINTS" id="PR01575">
    <property type="entry name" value="FFH4HYDRLASE"/>
</dbReference>
<dbReference type="GO" id="GO:0006189">
    <property type="term" value="P:'de novo' IMP biosynthetic process"/>
    <property type="evidence" value="ECO:0007669"/>
    <property type="project" value="InterPro"/>
</dbReference>
<dbReference type="OMA" id="QILNIHH"/>
<dbReference type="GO" id="GO:0016740">
    <property type="term" value="F:transferase activity"/>
    <property type="evidence" value="ECO:0007669"/>
    <property type="project" value="UniProtKB-KW"/>
</dbReference>
<feature type="domain" description="Formyl transferase N-terminal" evidence="3">
    <location>
        <begin position="139"/>
        <end position="316"/>
    </location>
</feature>
<keyword evidence="4" id="KW-0808">Transferase</keyword>
<dbReference type="InterPro" id="IPR004810">
    <property type="entry name" value="PurU"/>
</dbReference>
<dbReference type="PANTHER" id="PTHR42706">
    <property type="entry name" value="FORMYLTETRAHYDROFOLATE DEFORMYLASE"/>
    <property type="match status" value="1"/>
</dbReference>
<dbReference type="EMBL" id="LFYR01000915">
    <property type="protein sequence ID" value="KMZ67383.1"/>
    <property type="molecule type" value="Genomic_DNA"/>
</dbReference>
<dbReference type="GO" id="GO:0008864">
    <property type="term" value="F:formyltetrahydrofolate deformylase activity"/>
    <property type="evidence" value="ECO:0007669"/>
    <property type="project" value="InterPro"/>
</dbReference>
<evidence type="ECO:0000259" key="3">
    <source>
        <dbReference type="Pfam" id="PF00551"/>
    </source>
</evidence>
<gene>
    <name evidence="4" type="ORF">ZOSMA_26G01330</name>
</gene>
<keyword evidence="2" id="KW-0378">Hydrolase</keyword>
<keyword evidence="5" id="KW-1185">Reference proteome</keyword>
<dbReference type="Gene3D" id="3.40.50.170">
    <property type="entry name" value="Formyl transferase, N-terminal domain"/>
    <property type="match status" value="1"/>
</dbReference>
<dbReference type="NCBIfam" id="NF004684">
    <property type="entry name" value="PRK06027.1"/>
    <property type="match status" value="1"/>
</dbReference>
<comment type="caution">
    <text evidence="4">The sequence shown here is derived from an EMBL/GenBank/DDBJ whole genome shotgun (WGS) entry which is preliminary data.</text>
</comment>
<sequence length="338" mass="38479">MRRSAVILLGTRIYSSSSLQCLVPPFPFRNGGCRKIFDTSTVASGSAKSTHGIHLFQCPDSVGIVARISDCIASNGGNLHDVNVFVPDHKKMFYSRCEFCYDPLRWPRQVIKDDFLKISKFFNANISSVRVPKLDPMYKIAVLCSKQDHCLLDLLHKWQEGRLPVTINCIISNHERVPNNHIRFFLQRHDIPYYYLPTKSGNKREEEILDLVENTDFLVLARYMQILSGRFLTSYGKDVINIHHGLLPSFKGGNPSKQAFDSGVKLIGATSHFVTEELDEGPIINQMVERVSHSDNLQSFVQKSETLEKQCLTNAIQSYCDLRVMRYEVKKTVVFSLS</sequence>
<organism evidence="4 5">
    <name type="scientific">Zostera marina</name>
    <name type="common">Eelgrass</name>
    <dbReference type="NCBI Taxonomy" id="29655"/>
    <lineage>
        <taxon>Eukaryota</taxon>
        <taxon>Viridiplantae</taxon>
        <taxon>Streptophyta</taxon>
        <taxon>Embryophyta</taxon>
        <taxon>Tracheophyta</taxon>
        <taxon>Spermatophyta</taxon>
        <taxon>Magnoliopsida</taxon>
        <taxon>Liliopsida</taxon>
        <taxon>Zosteraceae</taxon>
        <taxon>Zostera</taxon>
    </lineage>
</organism>
<dbReference type="AlphaFoldDB" id="A0A0K9PE91"/>
<dbReference type="InterPro" id="IPR002376">
    <property type="entry name" value="Formyl_transf_N"/>
</dbReference>